<dbReference type="InterPro" id="IPR012677">
    <property type="entry name" value="Nucleotide-bd_a/b_plait_sf"/>
</dbReference>
<dbReference type="GO" id="GO:0005689">
    <property type="term" value="C:U12-type spliceosomal complex"/>
    <property type="evidence" value="ECO:0007669"/>
    <property type="project" value="TreeGrafter"/>
</dbReference>
<keyword evidence="6" id="KW-1185">Reference proteome</keyword>
<keyword evidence="1 2" id="KW-0694">RNA-binding</keyword>
<dbReference type="EMBL" id="CP119877">
    <property type="protein sequence ID" value="WFD34096.1"/>
    <property type="molecule type" value="Genomic_DNA"/>
</dbReference>
<dbReference type="InterPro" id="IPR045164">
    <property type="entry name" value="RBM41/RNPC3"/>
</dbReference>
<dbReference type="FunFam" id="3.30.70.330:FF:000039">
    <property type="entry name" value="U1 small nuclear ribonucleoprotein A"/>
    <property type="match status" value="1"/>
</dbReference>
<gene>
    <name evidence="5" type="ORF">MCUN1_000928</name>
</gene>
<dbReference type="PANTHER" id="PTHR16105">
    <property type="entry name" value="RNA-BINDING REGION-CONTAINING PROTEIN 3"/>
    <property type="match status" value="1"/>
</dbReference>
<evidence type="ECO:0000256" key="1">
    <source>
        <dbReference type="ARBA" id="ARBA00022884"/>
    </source>
</evidence>
<dbReference type="PROSITE" id="PS50102">
    <property type="entry name" value="RRM"/>
    <property type="match status" value="1"/>
</dbReference>
<feature type="region of interest" description="Disordered" evidence="3">
    <location>
        <begin position="125"/>
        <end position="168"/>
    </location>
</feature>
<accession>A0AAF0JAA3</accession>
<dbReference type="InterPro" id="IPR035979">
    <property type="entry name" value="RBD_domain_sf"/>
</dbReference>
<protein>
    <recommendedName>
        <fullName evidence="4">RRM domain-containing protein</fullName>
    </recommendedName>
</protein>
<proteinExistence type="predicted"/>
<evidence type="ECO:0000256" key="3">
    <source>
        <dbReference type="SAM" id="MobiDB-lite"/>
    </source>
</evidence>
<dbReference type="SMART" id="SM00360">
    <property type="entry name" value="RRM"/>
    <property type="match status" value="1"/>
</dbReference>
<dbReference type="GO" id="GO:0097157">
    <property type="term" value="F:pre-mRNA intronic binding"/>
    <property type="evidence" value="ECO:0007669"/>
    <property type="project" value="TreeGrafter"/>
</dbReference>
<dbReference type="CDD" id="cd12246">
    <property type="entry name" value="RRM1_U1A_like"/>
    <property type="match status" value="1"/>
</dbReference>
<dbReference type="InterPro" id="IPR000504">
    <property type="entry name" value="RRM_dom"/>
</dbReference>
<dbReference type="Proteomes" id="UP001219933">
    <property type="component" value="Chromosome 1"/>
</dbReference>
<dbReference type="SUPFAM" id="SSF54928">
    <property type="entry name" value="RNA-binding domain, RBD"/>
    <property type="match status" value="1"/>
</dbReference>
<name>A0AAF0JAA3_9BASI</name>
<reference evidence="5" key="1">
    <citation type="submission" date="2023-03" db="EMBL/GenBank/DDBJ databases">
        <title>Mating type loci evolution in Malassezia.</title>
        <authorList>
            <person name="Coelho M.A."/>
        </authorList>
    </citation>
    <scope>NUCLEOTIDE SEQUENCE</scope>
    <source>
        <strain evidence="5">CBS 11721</strain>
    </source>
</reference>
<feature type="domain" description="RRM" evidence="4">
    <location>
        <begin position="8"/>
        <end position="87"/>
    </location>
</feature>
<dbReference type="Pfam" id="PF00076">
    <property type="entry name" value="RRM_1"/>
    <property type="match status" value="1"/>
</dbReference>
<feature type="compositionally biased region" description="Basic and acidic residues" evidence="3">
    <location>
        <begin position="131"/>
        <end position="145"/>
    </location>
</feature>
<dbReference type="GO" id="GO:0030626">
    <property type="term" value="F:U12 snRNA binding"/>
    <property type="evidence" value="ECO:0007669"/>
    <property type="project" value="TreeGrafter"/>
</dbReference>
<dbReference type="AlphaFoldDB" id="A0AAF0JAA3"/>
<sequence length="168" mass="18764">MSSHAPNTALYVKNINSQVKKEELRRQLYTLFATYGRVIDVVATRAPGMRGQAFVVFRDQPSATAALNALDGFEFYDKPLALQYARTKANATIVAEYGEDALRNPAILRQVTAGQPVNGRVTFSHAQAEAHGQKRPGEISPDRRPAKSQRVQQDEESEEEEVFVWTLD</sequence>
<organism evidence="5 6">
    <name type="scientific">Malassezia cuniculi</name>
    <dbReference type="NCBI Taxonomy" id="948313"/>
    <lineage>
        <taxon>Eukaryota</taxon>
        <taxon>Fungi</taxon>
        <taxon>Dikarya</taxon>
        <taxon>Basidiomycota</taxon>
        <taxon>Ustilaginomycotina</taxon>
        <taxon>Malasseziomycetes</taxon>
        <taxon>Malasseziales</taxon>
        <taxon>Malasseziaceae</taxon>
        <taxon>Malassezia</taxon>
    </lineage>
</organism>
<dbReference type="GO" id="GO:0000398">
    <property type="term" value="P:mRNA splicing, via spliceosome"/>
    <property type="evidence" value="ECO:0007669"/>
    <property type="project" value="TreeGrafter"/>
</dbReference>
<evidence type="ECO:0000313" key="5">
    <source>
        <dbReference type="EMBL" id="WFD34096.1"/>
    </source>
</evidence>
<dbReference type="Gene3D" id="3.30.70.330">
    <property type="match status" value="1"/>
</dbReference>
<evidence type="ECO:0000256" key="2">
    <source>
        <dbReference type="PROSITE-ProRule" id="PRU00176"/>
    </source>
</evidence>
<dbReference type="PANTHER" id="PTHR16105:SF0">
    <property type="entry name" value="RNA-BINDING REGION-CONTAINING PROTEIN 3"/>
    <property type="match status" value="1"/>
</dbReference>
<evidence type="ECO:0000313" key="6">
    <source>
        <dbReference type="Proteomes" id="UP001219933"/>
    </source>
</evidence>
<evidence type="ECO:0000259" key="4">
    <source>
        <dbReference type="PROSITE" id="PS50102"/>
    </source>
</evidence>